<dbReference type="InterPro" id="IPR013780">
    <property type="entry name" value="Glyco_hydro_b"/>
</dbReference>
<evidence type="ECO:0000259" key="1">
    <source>
        <dbReference type="Pfam" id="PF14587"/>
    </source>
</evidence>
<reference evidence="2 3" key="1">
    <citation type="submission" date="2020-04" db="EMBL/GenBank/DDBJ databases">
        <title>Luteolibacter sp. G-1-1-1 isolated from soil.</title>
        <authorList>
            <person name="Dahal R.H."/>
        </authorList>
    </citation>
    <scope>NUCLEOTIDE SEQUENCE [LARGE SCALE GENOMIC DNA]</scope>
    <source>
        <strain evidence="2 3">G-1-1-1</strain>
    </source>
</reference>
<dbReference type="PANTHER" id="PTHR42767">
    <property type="entry name" value="ENDO-BETA-1,6-GALACTANASE"/>
    <property type="match status" value="1"/>
</dbReference>
<protein>
    <submittedName>
        <fullName evidence="2">Beta-1,6-galactanase</fullName>
    </submittedName>
</protein>
<dbReference type="InterPro" id="IPR039743">
    <property type="entry name" value="6GAL/EXGAL"/>
</dbReference>
<dbReference type="PANTHER" id="PTHR42767:SF1">
    <property type="entry name" value="ENDO-BETA-1,6-GALACTANASE-LIKE DOMAIN-CONTAINING PROTEIN"/>
    <property type="match status" value="1"/>
</dbReference>
<dbReference type="Pfam" id="PF14587">
    <property type="entry name" value="Glyco_hydr_30_2"/>
    <property type="match status" value="1"/>
</dbReference>
<gene>
    <name evidence="2" type="ORF">HHL09_16095</name>
</gene>
<dbReference type="AlphaFoldDB" id="A0A858RKI1"/>
<dbReference type="RefSeq" id="WP_169455645.1">
    <property type="nucleotide sequence ID" value="NZ_CP051774.1"/>
</dbReference>
<dbReference type="InterPro" id="IPR017853">
    <property type="entry name" value="GH"/>
</dbReference>
<accession>A0A858RKI1</accession>
<dbReference type="KEGG" id="luo:HHL09_16095"/>
<dbReference type="Gene3D" id="2.60.40.1180">
    <property type="entry name" value="Golgi alpha-mannosidase II"/>
    <property type="match status" value="1"/>
</dbReference>
<dbReference type="GO" id="GO:0004553">
    <property type="term" value="F:hydrolase activity, hydrolyzing O-glycosyl compounds"/>
    <property type="evidence" value="ECO:0007669"/>
    <property type="project" value="InterPro"/>
</dbReference>
<proteinExistence type="predicted"/>
<dbReference type="InterPro" id="IPR039514">
    <property type="entry name" value="6GAL-like"/>
</dbReference>
<dbReference type="EMBL" id="CP051774">
    <property type="protein sequence ID" value="QJE97245.1"/>
    <property type="molecule type" value="Genomic_DNA"/>
</dbReference>
<sequence length="512" mass="57829">MAESLEAPRVFNKTSSALHGCMDAMRCSRTLLFIVFLTLSGRITRAAEIETTRVAIDPGARQGTWEGWGTSLAWWAAVFGDDKELADALFTTKAVRINNTLLPGLGMNIVRYNAGACGWREVNGRSMAVSKIIHRYRQMEGFWLDARSSDPGSDSWDWSVDAKQRNMLALARDRGATHFELFSNSPMWWMTRNSNPSGGPKPSDDNLAPEHERNHAIYLATIARRAADQWGIHFTTVSPFNEPRSDWWFADCKQEGCHFSVEAQARSLPLLREELDKRGLQKLPIAASEETYYDHAIGTWERLDEKTRALIGQVNVHGYQEAKGNRAKLHKLVHLEGGKPLWNSEYGDGDPSGLNMARNLHRDLAALCPTSWSYWQPVDGGGWGLIAGDMREGRMQRINPKWFVLAHYTRHIPRGAIMLTTKEESVIAAYDERSGKLAIICLNDSEKEREFQIDLSGFASTASTASSWLTEPRERSRYELHEKLPLSGKLLDQKLPKKSVRSFVLEARPERQ</sequence>
<organism evidence="2 3">
    <name type="scientific">Luteolibacter luteus</name>
    <dbReference type="NCBI Taxonomy" id="2728835"/>
    <lineage>
        <taxon>Bacteria</taxon>
        <taxon>Pseudomonadati</taxon>
        <taxon>Verrucomicrobiota</taxon>
        <taxon>Verrucomicrobiia</taxon>
        <taxon>Verrucomicrobiales</taxon>
        <taxon>Verrucomicrobiaceae</taxon>
        <taxon>Luteolibacter</taxon>
    </lineage>
</organism>
<dbReference type="SUPFAM" id="SSF51445">
    <property type="entry name" value="(Trans)glycosidases"/>
    <property type="match status" value="1"/>
</dbReference>
<name>A0A858RKI1_9BACT</name>
<dbReference type="Proteomes" id="UP000501812">
    <property type="component" value="Chromosome"/>
</dbReference>
<keyword evidence="3" id="KW-1185">Reference proteome</keyword>
<evidence type="ECO:0000313" key="3">
    <source>
        <dbReference type="Proteomes" id="UP000501812"/>
    </source>
</evidence>
<dbReference type="Gene3D" id="3.20.20.80">
    <property type="entry name" value="Glycosidases"/>
    <property type="match status" value="1"/>
</dbReference>
<feature type="domain" description="Endo-beta-1,6-galactanase-like" evidence="1">
    <location>
        <begin position="53"/>
        <end position="281"/>
    </location>
</feature>
<evidence type="ECO:0000313" key="2">
    <source>
        <dbReference type="EMBL" id="QJE97245.1"/>
    </source>
</evidence>